<evidence type="ECO:0000256" key="1">
    <source>
        <dbReference type="SAM" id="MobiDB-lite"/>
    </source>
</evidence>
<dbReference type="RefSeq" id="WP_150487372.1">
    <property type="nucleotide sequence ID" value="NZ_BMUV01000001.1"/>
</dbReference>
<sequence length="343" mass="37909">MTPTPADRPTLRVLSLGAGIQSTALLLLAAEGRLPGLDGAIFSDTGWEPAAVYHHLDRLETEVAKPANIPIYRVSAGRIQDDVLNPDKQRSLPAHTQDPETGDRGMLNRRCTQTYKLTPIMRKTRLLLGASTSDPAPCRYCAGTGTRIAPWRAKLNDHTPGQCSVCDGTGTLTRVGQPPRGTWAEQWVGFSTDEIGRVSTRADTQYAKSRHPLLELGMSRTQCEAYLKSRGWGETAKSACIGCPFHGNAEWRRMRDTDPESWADAVRFDKAYRTGPGLRHQRFLHISRRPLDEAPIDRVRPSEWKQDDFFDAMYDAELAENGDPDGCSPYACRSGQATTEVAA</sequence>
<dbReference type="EMBL" id="CP023702">
    <property type="protein sequence ID" value="QEU72006.1"/>
    <property type="molecule type" value="Genomic_DNA"/>
</dbReference>
<evidence type="ECO:0000313" key="3">
    <source>
        <dbReference type="Proteomes" id="UP000326178"/>
    </source>
</evidence>
<evidence type="ECO:0000313" key="2">
    <source>
        <dbReference type="EMBL" id="QEU72006.1"/>
    </source>
</evidence>
<dbReference type="Proteomes" id="UP000326178">
    <property type="component" value="Chromosome"/>
</dbReference>
<gene>
    <name evidence="2" type="ORF">CP967_08520</name>
</gene>
<dbReference type="OrthoDB" id="4519010at2"/>
<reference evidence="2 3" key="1">
    <citation type="submission" date="2017-09" db="EMBL/GenBank/DDBJ databases">
        <authorList>
            <person name="Lee N."/>
            <person name="Cho B.-K."/>
        </authorList>
    </citation>
    <scope>NUCLEOTIDE SEQUENCE [LARGE SCALE GENOMIC DNA]</scope>
    <source>
        <strain evidence="2 3">ATCC 12769</strain>
    </source>
</reference>
<feature type="region of interest" description="Disordered" evidence="1">
    <location>
        <begin position="83"/>
        <end position="106"/>
    </location>
</feature>
<name>A0A5J6F7F8_9ACTN</name>
<dbReference type="KEGG" id="snk:CP967_08520"/>
<organism evidence="2 3">
    <name type="scientific">Streptomyces nitrosporeus</name>
    <dbReference type="NCBI Taxonomy" id="28894"/>
    <lineage>
        <taxon>Bacteria</taxon>
        <taxon>Bacillati</taxon>
        <taxon>Actinomycetota</taxon>
        <taxon>Actinomycetes</taxon>
        <taxon>Kitasatosporales</taxon>
        <taxon>Streptomycetaceae</taxon>
        <taxon>Streptomyces</taxon>
    </lineage>
</organism>
<protein>
    <recommendedName>
        <fullName evidence="4">Phosphoadenosine phosphosulfate reductase</fullName>
    </recommendedName>
</protein>
<dbReference type="AlphaFoldDB" id="A0A5J6F7F8"/>
<proteinExistence type="predicted"/>
<evidence type="ECO:0008006" key="4">
    <source>
        <dbReference type="Google" id="ProtNLM"/>
    </source>
</evidence>
<accession>A0A5J6F7F8</accession>
<keyword evidence="3" id="KW-1185">Reference proteome</keyword>
<dbReference type="InterPro" id="IPR014729">
    <property type="entry name" value="Rossmann-like_a/b/a_fold"/>
</dbReference>
<dbReference type="Gene3D" id="3.40.50.620">
    <property type="entry name" value="HUPs"/>
    <property type="match status" value="1"/>
</dbReference>